<dbReference type="EMBL" id="FOFB01000018">
    <property type="protein sequence ID" value="SEQ88410.1"/>
    <property type="molecule type" value="Genomic_DNA"/>
</dbReference>
<dbReference type="AlphaFoldDB" id="A0A1H9JNK6"/>
<feature type="non-terminal residue" evidence="2">
    <location>
        <position position="1151"/>
    </location>
</feature>
<reference evidence="3" key="1">
    <citation type="submission" date="2016-10" db="EMBL/GenBank/DDBJ databases">
        <authorList>
            <person name="Varghese N."/>
            <person name="Submissions S."/>
        </authorList>
    </citation>
    <scope>NUCLEOTIDE SEQUENCE [LARGE SCALE GENOMIC DNA]</scope>
    <source>
        <strain evidence="3">DSM 24740</strain>
    </source>
</reference>
<dbReference type="STRING" id="478744.SAMN05444359_1181"/>
<protein>
    <recommendedName>
        <fullName evidence="4">HYR domain-containing protein</fullName>
    </recommendedName>
</protein>
<dbReference type="InParanoid" id="A0A1H9JNK6"/>
<evidence type="ECO:0000313" key="3">
    <source>
        <dbReference type="Proteomes" id="UP000199021"/>
    </source>
</evidence>
<keyword evidence="1" id="KW-0732">Signal</keyword>
<keyword evidence="3" id="KW-1185">Reference proteome</keyword>
<evidence type="ECO:0000256" key="1">
    <source>
        <dbReference type="SAM" id="SignalP"/>
    </source>
</evidence>
<sequence>MKNLLPNWGRLALLCLLCFSGLTAFAQDPCDMDTEAPTLLAPNMLNLEILTSNIAEACPGSTFIQDNILGQDRTVTEIIEFCNGLLVEGAGLDENFIMSLFDDNCTADGDLIVRVNTADSEIQADGSDLITLTGVIVDEAGNESVEDIATVLLVDDIAPEAVCADVTVELDENGMASIISSGGGGAVTQFTGTFGTGPQFDRPIGSSTTCTLANSAEDHFYVAFPFSVDADDMYTFEMQESGNFDGYFLMYEGDFDPAQPCLNHINGDDDDGELNEPLLMLQLELAQGDYTLVATTFFSDQAGEFVIDVSSENGGVVSEAGGEAGALLIDGGSTDNCTVEVSADVTDFTCDDIGDNTVTLTATDGTNTVTCEATVTVEDNIAPVVVANDQLVVLNDGTTSVTLTEGDVLVATDNCDADVVVEFDRDLIFTGDDIGTVTVTGTATDAAGNVVDFEFDVVVTFDQPNLACISELNLTLNDECQGLLIPQMLLTGNTGLLSSFVFDITVNDNDPSNGPIVDGCGRFQYSISPASLGDEPTIGFTGDFAPENWTLEAFFTDGFPIAPPTIGSVEFSDPETITLQTLADDSGVLLVARAVVQIPETGTVTLDYDYNGQDEGFDDAIVLYTFEGAIEEVLLDTDMPEAGTLSFEVGPGNTLIIGIVDDGFTPIFSDDPTAPSVLEITNFSFAPPISPLTLDFETCWGWVNAEDKTPPAVVSTPDDVELLCVDIDGNNLTTLDASVSKCYRVNSSTGATIPGTMATAFRNRLFAGGGSPLVPTFTDGCTQEIEVCVNDVLVYDEEDPSCNDVVLTRTFTATEIAVCPSAAGEENPSVTASYTITFSRPTLDDLSDDNIEAVVNYEQCGTANPTRADYPAPRVQDFPFLEVAGRVFNLSAGDAVCNIGVTYADGEPVVTCPFTYKFVRTYTVIDWCNPSDVRTFTQVVKVGDTTAPTFSGPTQDRDFDGVVDGDLIFTTNAGNVCAAYIRLDAGISATDNCSDDVTITATIYPGADLSATPIGAFDVDPTDNNAEITSAIPVGCHLLRYTYTDECGNTDFSDYPFCVEDGTAPVAICEDGLNISISSGSAAGGASTGIAILTPSMIDAGSYDDCSGVTLEIARVDADNIATEVYDQELVLTCADLGTVRVGLKVTDAEG</sequence>
<dbReference type="Proteomes" id="UP000199021">
    <property type="component" value="Unassembled WGS sequence"/>
</dbReference>
<feature type="chain" id="PRO_5011452033" description="HYR domain-containing protein" evidence="1">
    <location>
        <begin position="27"/>
        <end position="1151"/>
    </location>
</feature>
<organism evidence="2 3">
    <name type="scientific">Neolewinella agarilytica</name>
    <dbReference type="NCBI Taxonomy" id="478744"/>
    <lineage>
        <taxon>Bacteria</taxon>
        <taxon>Pseudomonadati</taxon>
        <taxon>Bacteroidota</taxon>
        <taxon>Saprospiria</taxon>
        <taxon>Saprospirales</taxon>
        <taxon>Lewinellaceae</taxon>
        <taxon>Neolewinella</taxon>
    </lineage>
</organism>
<dbReference type="RefSeq" id="WP_139211907.1">
    <property type="nucleotide sequence ID" value="NZ_FOFB01000018.1"/>
</dbReference>
<evidence type="ECO:0000313" key="2">
    <source>
        <dbReference type="EMBL" id="SEQ88410.1"/>
    </source>
</evidence>
<evidence type="ECO:0008006" key="4">
    <source>
        <dbReference type="Google" id="ProtNLM"/>
    </source>
</evidence>
<proteinExistence type="predicted"/>
<dbReference type="OrthoDB" id="1489546at2"/>
<name>A0A1H9JNK6_9BACT</name>
<accession>A0A1H9JNK6</accession>
<feature type="signal peptide" evidence="1">
    <location>
        <begin position="1"/>
        <end position="26"/>
    </location>
</feature>
<gene>
    <name evidence="2" type="ORF">SAMN05444359_1181</name>
</gene>